<evidence type="ECO:0000256" key="1">
    <source>
        <dbReference type="ARBA" id="ARBA00004123"/>
    </source>
</evidence>
<gene>
    <name evidence="9" type="ORF">M513_13586</name>
</gene>
<dbReference type="Gene3D" id="1.10.20.10">
    <property type="entry name" value="Histone, subunit A"/>
    <property type="match status" value="1"/>
</dbReference>
<dbReference type="AlphaFoldDB" id="A0A085LKP3"/>
<dbReference type="InterPro" id="IPR002119">
    <property type="entry name" value="Histone_H2A"/>
</dbReference>
<dbReference type="GO" id="GO:0046982">
    <property type="term" value="F:protein heterodimerization activity"/>
    <property type="evidence" value="ECO:0007669"/>
    <property type="project" value="InterPro"/>
</dbReference>
<comment type="similarity">
    <text evidence="3">Belongs to the histone H2A family.</text>
</comment>
<evidence type="ECO:0000256" key="7">
    <source>
        <dbReference type="SAM" id="MobiDB-lite"/>
    </source>
</evidence>
<dbReference type="Proteomes" id="UP000030764">
    <property type="component" value="Unassembled WGS sequence"/>
</dbReference>
<dbReference type="InterPro" id="IPR032458">
    <property type="entry name" value="Histone_H2A_CS"/>
</dbReference>
<dbReference type="EMBL" id="KL363466">
    <property type="protein sequence ID" value="KFD45539.1"/>
    <property type="molecule type" value="Genomic_DNA"/>
</dbReference>
<evidence type="ECO:0000313" key="10">
    <source>
        <dbReference type="Proteomes" id="UP000030764"/>
    </source>
</evidence>
<evidence type="ECO:0000256" key="5">
    <source>
        <dbReference type="ARBA" id="ARBA00023242"/>
    </source>
</evidence>
<keyword evidence="6" id="KW-0544">Nucleosome core</keyword>
<name>A0A085LKP3_9BILA</name>
<dbReference type="InterPro" id="IPR032454">
    <property type="entry name" value="Histone_H2A_C"/>
</dbReference>
<dbReference type="GO" id="GO:0030527">
    <property type="term" value="F:structural constituent of chromatin"/>
    <property type="evidence" value="ECO:0007669"/>
    <property type="project" value="InterPro"/>
</dbReference>
<feature type="region of interest" description="Disordered" evidence="7">
    <location>
        <begin position="1"/>
        <end position="20"/>
    </location>
</feature>
<sequence>MTSRRESGKVKGKTRSRRSRAGLKFPVGRIHRLCTFADVIEYLTTEVLEVAGNAAHGNKKTRIIPRHLQLAIRNDEELSKVQREVTIAQGGVLPNIHPSLWPTKSEIRLPRKREKKSFFSLTQNGPFQGHKFKLTVVLRAETVLVREYSNYFGVENKATR</sequence>
<evidence type="ECO:0000256" key="6">
    <source>
        <dbReference type="ARBA" id="ARBA00023269"/>
    </source>
</evidence>
<evidence type="ECO:0000256" key="2">
    <source>
        <dbReference type="ARBA" id="ARBA00004286"/>
    </source>
</evidence>
<dbReference type="CDD" id="cd00074">
    <property type="entry name" value="HFD_H2A"/>
    <property type="match status" value="1"/>
</dbReference>
<evidence type="ECO:0000256" key="3">
    <source>
        <dbReference type="ARBA" id="ARBA00010691"/>
    </source>
</evidence>
<feature type="compositionally biased region" description="Basic residues" evidence="7">
    <location>
        <begin position="10"/>
        <end position="20"/>
    </location>
</feature>
<dbReference type="SMART" id="SM00414">
    <property type="entry name" value="H2A"/>
    <property type="match status" value="1"/>
</dbReference>
<proteinExistence type="inferred from homology"/>
<dbReference type="GO" id="GO:0003677">
    <property type="term" value="F:DNA binding"/>
    <property type="evidence" value="ECO:0007669"/>
    <property type="project" value="InterPro"/>
</dbReference>
<dbReference type="PROSITE" id="PS00046">
    <property type="entry name" value="HISTONE_H2A"/>
    <property type="match status" value="1"/>
</dbReference>
<evidence type="ECO:0000259" key="8">
    <source>
        <dbReference type="Pfam" id="PF16211"/>
    </source>
</evidence>
<reference evidence="9 10" key="1">
    <citation type="journal article" date="2014" name="Nat. Genet.">
        <title>Genome and transcriptome of the porcine whipworm Trichuris suis.</title>
        <authorList>
            <person name="Jex A.R."/>
            <person name="Nejsum P."/>
            <person name="Schwarz E.M."/>
            <person name="Hu L."/>
            <person name="Young N.D."/>
            <person name="Hall R.S."/>
            <person name="Korhonen P.K."/>
            <person name="Liao S."/>
            <person name="Thamsborg S."/>
            <person name="Xia J."/>
            <person name="Xu P."/>
            <person name="Wang S."/>
            <person name="Scheerlinck J.P."/>
            <person name="Hofmann A."/>
            <person name="Sternberg P.W."/>
            <person name="Wang J."/>
            <person name="Gasser R.B."/>
        </authorList>
    </citation>
    <scope>NUCLEOTIDE SEQUENCE [LARGE SCALE GENOMIC DNA]</scope>
    <source>
        <strain evidence="9">DCEP-RM93M</strain>
    </source>
</reference>
<dbReference type="GO" id="GO:0005634">
    <property type="term" value="C:nucleus"/>
    <property type="evidence" value="ECO:0007669"/>
    <property type="project" value="UniProtKB-SubCell"/>
</dbReference>
<keyword evidence="4" id="KW-0158">Chromosome</keyword>
<evidence type="ECO:0000256" key="4">
    <source>
        <dbReference type="ARBA" id="ARBA00022454"/>
    </source>
</evidence>
<dbReference type="GO" id="GO:0000786">
    <property type="term" value="C:nucleosome"/>
    <property type="evidence" value="ECO:0007669"/>
    <property type="project" value="UniProtKB-KW"/>
</dbReference>
<feature type="domain" description="Histone H2A C-terminal" evidence="8">
    <location>
        <begin position="76"/>
        <end position="106"/>
    </location>
</feature>
<keyword evidence="6" id="KW-0238">DNA-binding</keyword>
<dbReference type="Pfam" id="PF16211">
    <property type="entry name" value="Histone_H2A_C"/>
    <property type="match status" value="1"/>
</dbReference>
<dbReference type="PANTHER" id="PTHR23430">
    <property type="entry name" value="HISTONE H2A"/>
    <property type="match status" value="1"/>
</dbReference>
<organism evidence="9 10">
    <name type="scientific">Trichuris suis</name>
    <name type="common">pig whipworm</name>
    <dbReference type="NCBI Taxonomy" id="68888"/>
    <lineage>
        <taxon>Eukaryota</taxon>
        <taxon>Metazoa</taxon>
        <taxon>Ecdysozoa</taxon>
        <taxon>Nematoda</taxon>
        <taxon>Enoplea</taxon>
        <taxon>Dorylaimia</taxon>
        <taxon>Trichinellida</taxon>
        <taxon>Trichuridae</taxon>
        <taxon>Trichuris</taxon>
    </lineage>
</organism>
<evidence type="ECO:0000313" key="9">
    <source>
        <dbReference type="EMBL" id="KFD45539.1"/>
    </source>
</evidence>
<keyword evidence="10" id="KW-1185">Reference proteome</keyword>
<dbReference type="SUPFAM" id="SSF47113">
    <property type="entry name" value="Histone-fold"/>
    <property type="match status" value="1"/>
</dbReference>
<protein>
    <recommendedName>
        <fullName evidence="8">Histone H2A C-terminal domain-containing protein</fullName>
    </recommendedName>
</protein>
<comment type="subcellular location">
    <subcellularLocation>
        <location evidence="2">Chromosome</location>
    </subcellularLocation>
    <subcellularLocation>
        <location evidence="1">Nucleus</location>
    </subcellularLocation>
</comment>
<keyword evidence="5" id="KW-0539">Nucleus</keyword>
<dbReference type="InterPro" id="IPR009072">
    <property type="entry name" value="Histone-fold"/>
</dbReference>
<accession>A0A085LKP3</accession>